<dbReference type="KEGG" id="psty:BFS30_14400"/>
<dbReference type="Proteomes" id="UP000094313">
    <property type="component" value="Chromosome"/>
</dbReference>
<dbReference type="EMBL" id="CP017141">
    <property type="protein sequence ID" value="AOM78257.1"/>
    <property type="molecule type" value="Genomic_DNA"/>
</dbReference>
<dbReference type="AlphaFoldDB" id="A0A1D7QHW3"/>
<name>A0A1D7QHW3_9SPHI</name>
<protein>
    <submittedName>
        <fullName evidence="1">Uncharacterized protein</fullName>
    </submittedName>
</protein>
<evidence type="ECO:0000313" key="2">
    <source>
        <dbReference type="Proteomes" id="UP000094313"/>
    </source>
</evidence>
<gene>
    <name evidence="1" type="ORF">BFS30_14400</name>
</gene>
<keyword evidence="2" id="KW-1185">Reference proteome</keyword>
<accession>A0A1D7QHW3</accession>
<evidence type="ECO:0000313" key="1">
    <source>
        <dbReference type="EMBL" id="AOM78257.1"/>
    </source>
</evidence>
<organism evidence="1 2">
    <name type="scientific">Pedobacter steynii</name>
    <dbReference type="NCBI Taxonomy" id="430522"/>
    <lineage>
        <taxon>Bacteria</taxon>
        <taxon>Pseudomonadati</taxon>
        <taxon>Bacteroidota</taxon>
        <taxon>Sphingobacteriia</taxon>
        <taxon>Sphingobacteriales</taxon>
        <taxon>Sphingobacteriaceae</taxon>
        <taxon>Pedobacter</taxon>
    </lineage>
</organism>
<sequence>MKKLHIKGRRENYHVYQLTEGVDLFKVEVNESVYEIFKSRSGEWRLLYHSPNSGEIRLKSLGSLVDAEMSKTVR</sequence>
<dbReference type="RefSeq" id="WP_069379922.1">
    <property type="nucleotide sequence ID" value="NZ_CP017141.1"/>
</dbReference>
<proteinExistence type="predicted"/>
<reference evidence="1 2" key="1">
    <citation type="submission" date="2016-08" db="EMBL/GenBank/DDBJ databases">
        <authorList>
            <person name="Seilhamer J.J."/>
        </authorList>
    </citation>
    <scope>NUCLEOTIDE SEQUENCE [LARGE SCALE GENOMIC DNA]</scope>
    <source>
        <strain evidence="1 2">DX4</strain>
    </source>
</reference>
<dbReference type="OrthoDB" id="770424at2"/>